<dbReference type="InterPro" id="IPR004518">
    <property type="entry name" value="MazG-like_dom"/>
</dbReference>
<dbReference type="PANTHER" id="PTHR30522:SF0">
    <property type="entry name" value="NUCLEOSIDE TRIPHOSPHATE PYROPHOSPHOHYDROLASE"/>
    <property type="match status" value="1"/>
</dbReference>
<sequence>MASSRTFPDNPGPEQRFQALVEVMARLRGPQGCPWDREQTHQTLKPYLLEEAYEVLHALDEGDDRELCRELGDVLLQVVFHAQIAAEEGRFDIYAVIDALREKLIRRHPHVFGNVTVQDAQEVTRNWEAIKAQEKAQEKSAASQDGRPASVLDGVSPRMPALIEARQLTERAAYYDFDWPDARAVLAKLEEETGELQAVLAQPAPNPQEIAEEVGDLLFVVVNLARKLGLDPEATLKATNQKFRRRFAAVEQVLAARGKTLAESDPAEMNAIWDAIKHAPASSSESHGG</sequence>
<dbReference type="GO" id="GO:0047429">
    <property type="term" value="F:nucleoside triphosphate diphosphatase activity"/>
    <property type="evidence" value="ECO:0007669"/>
    <property type="project" value="UniProtKB-EC"/>
</dbReference>
<dbReference type="PANTHER" id="PTHR30522">
    <property type="entry name" value="NUCLEOSIDE TRIPHOSPHATE PYROPHOSPHOHYDROLASE"/>
    <property type="match status" value="1"/>
</dbReference>
<accession>A0ABX8B5J1</accession>
<gene>
    <name evidence="2" type="primary">mazG</name>
    <name evidence="2" type="ORF">J8C05_05310</name>
</gene>
<dbReference type="CDD" id="cd11528">
    <property type="entry name" value="NTP-PPase_MazG_Nterm"/>
    <property type="match status" value="1"/>
</dbReference>
<proteinExistence type="predicted"/>
<dbReference type="Proteomes" id="UP000677668">
    <property type="component" value="Chromosome 1"/>
</dbReference>
<dbReference type="InterPro" id="IPR011551">
    <property type="entry name" value="NTP_PyrPHydrolase_MazG"/>
</dbReference>
<dbReference type="Gene3D" id="1.10.287.1080">
    <property type="entry name" value="MazG-like"/>
    <property type="match status" value="2"/>
</dbReference>
<keyword evidence="3" id="KW-1185">Reference proteome</keyword>
<name>A0ABX8B5J1_9BACT</name>
<dbReference type="NCBIfam" id="NF007113">
    <property type="entry name" value="PRK09562.1"/>
    <property type="match status" value="1"/>
</dbReference>
<evidence type="ECO:0000259" key="1">
    <source>
        <dbReference type="Pfam" id="PF03819"/>
    </source>
</evidence>
<reference evidence="2 3" key="1">
    <citation type="submission" date="2021-03" db="EMBL/GenBank/DDBJ databases">
        <title>Genomic and phenotypic characterization of Chloracidobacterium isolates provides evidence for multiple species.</title>
        <authorList>
            <person name="Saini M.K."/>
            <person name="Costas A.M.G."/>
            <person name="Tank M."/>
            <person name="Bryant D.A."/>
        </authorList>
    </citation>
    <scope>NUCLEOTIDE SEQUENCE [LARGE SCALE GENOMIC DNA]</scope>
    <source>
        <strain evidence="2 3">N</strain>
    </source>
</reference>
<feature type="domain" description="NTP pyrophosphohydrolase MazG-like" evidence="1">
    <location>
        <begin position="184"/>
        <end position="246"/>
    </location>
</feature>
<evidence type="ECO:0000313" key="3">
    <source>
        <dbReference type="Proteomes" id="UP000677668"/>
    </source>
</evidence>
<dbReference type="EMBL" id="CP072642">
    <property type="protein sequence ID" value="QUV94856.1"/>
    <property type="molecule type" value="Genomic_DNA"/>
</dbReference>
<dbReference type="RefSeq" id="WP_211423120.1">
    <property type="nucleotide sequence ID" value="NZ_CP072642.1"/>
</dbReference>
<organism evidence="2 3">
    <name type="scientific">Chloracidobacterium sp. N</name>
    <dbReference type="NCBI Taxonomy" id="2821540"/>
    <lineage>
        <taxon>Bacteria</taxon>
        <taxon>Pseudomonadati</taxon>
        <taxon>Acidobacteriota</taxon>
        <taxon>Terriglobia</taxon>
        <taxon>Terriglobales</taxon>
        <taxon>Acidobacteriaceae</taxon>
        <taxon>Chloracidobacterium</taxon>
        <taxon>Chloracidobacterium aggregatum</taxon>
    </lineage>
</organism>
<dbReference type="EC" id="3.6.1.9" evidence="2"/>
<dbReference type="InterPro" id="IPR048011">
    <property type="entry name" value="NTP-PPase_MazG-like_C"/>
</dbReference>
<feature type="domain" description="NTP pyrophosphohydrolase MazG-like" evidence="1">
    <location>
        <begin position="39"/>
        <end position="112"/>
    </location>
</feature>
<keyword evidence="2" id="KW-0378">Hydrolase</keyword>
<dbReference type="SUPFAM" id="SSF101386">
    <property type="entry name" value="all-alpha NTP pyrophosphatases"/>
    <property type="match status" value="2"/>
</dbReference>
<dbReference type="InterPro" id="IPR048015">
    <property type="entry name" value="NTP-PPase_MazG-like_N"/>
</dbReference>
<dbReference type="CDD" id="cd11529">
    <property type="entry name" value="NTP-PPase_MazG_Cterm"/>
    <property type="match status" value="1"/>
</dbReference>
<evidence type="ECO:0000313" key="2">
    <source>
        <dbReference type="EMBL" id="QUV94856.1"/>
    </source>
</evidence>
<dbReference type="NCBIfam" id="TIGR00444">
    <property type="entry name" value="mazG"/>
    <property type="match status" value="1"/>
</dbReference>
<dbReference type="Pfam" id="PF03819">
    <property type="entry name" value="MazG"/>
    <property type="match status" value="2"/>
</dbReference>
<protein>
    <submittedName>
        <fullName evidence="2">Nucleoside triphosphate pyrophosphohydrolase</fullName>
        <ecNumber evidence="2">3.6.1.9</ecNumber>
    </submittedName>
</protein>